<keyword evidence="2" id="KW-1185">Reference proteome</keyword>
<evidence type="ECO:0000313" key="2">
    <source>
        <dbReference type="Proteomes" id="UP000828390"/>
    </source>
</evidence>
<proteinExistence type="predicted"/>
<dbReference type="EMBL" id="JAIWYP010000003">
    <property type="protein sequence ID" value="KAH3846826.1"/>
    <property type="molecule type" value="Genomic_DNA"/>
</dbReference>
<accession>A0A9D4QX18</accession>
<name>A0A9D4QX18_DREPO</name>
<dbReference type="AlphaFoldDB" id="A0A9D4QX18"/>
<comment type="caution">
    <text evidence="1">The sequence shown here is derived from an EMBL/GenBank/DDBJ whole genome shotgun (WGS) entry which is preliminary data.</text>
</comment>
<sequence>MKRRTKRSQLISKNNFPIFCYTSDRVTYLIEEINFVQKKQNQPISFGDIRIDEVCFSTDFFGKCLELFSDSANKTQSSVNQIHVIQPHICIVHGHDSILSLYKEKLVPECIVVIGNSKVLLDEKETGMAMVVHSSLENVKQDIDLLLERYVFRFLREFVDQKECSLSYHRLLTNDCVSRDKPVWKGENDRTLTDLISYKRQRDFADPGTLRSGKRFRSSDSVSDSAKDEEIHILFQDAMALFKRSSVPKNEWPAMKCINTRVLKPEVARDLFAIDSSIDGCGYQHHVLQIYLKRHANTALDKTLTTMLHRHSIYNYRFHYNVSAIQPLAGIHVGTKLQRSDCFATLGGFAKKGTRLHVLTSRHFIRKTRTNYIYHKIDGVHAEGFATVERSKLRGELDIAAGLVLPGCEISETKFKDSRGIATQSSLFDFQGQSEEQTTDMLRGEYIFSWTAECTERPKVGKISIPLYIRPDFEYKYLLIKNRANNGNNPFGRAGDSGAIICRDERGTHAVNVISMFIGKRQSDGNEEYITLPLQQGIQQLSGELGGDFQIC</sequence>
<dbReference type="OrthoDB" id="10657028at2759"/>
<organism evidence="1 2">
    <name type="scientific">Dreissena polymorpha</name>
    <name type="common">Zebra mussel</name>
    <name type="synonym">Mytilus polymorpha</name>
    <dbReference type="NCBI Taxonomy" id="45954"/>
    <lineage>
        <taxon>Eukaryota</taxon>
        <taxon>Metazoa</taxon>
        <taxon>Spiralia</taxon>
        <taxon>Lophotrochozoa</taxon>
        <taxon>Mollusca</taxon>
        <taxon>Bivalvia</taxon>
        <taxon>Autobranchia</taxon>
        <taxon>Heteroconchia</taxon>
        <taxon>Euheterodonta</taxon>
        <taxon>Imparidentia</taxon>
        <taxon>Neoheterodontei</taxon>
        <taxon>Myida</taxon>
        <taxon>Dreissenoidea</taxon>
        <taxon>Dreissenidae</taxon>
        <taxon>Dreissena</taxon>
    </lineage>
</organism>
<gene>
    <name evidence="1" type="ORF">DPMN_089133</name>
</gene>
<reference evidence="1" key="1">
    <citation type="journal article" date="2019" name="bioRxiv">
        <title>The Genome of the Zebra Mussel, Dreissena polymorpha: A Resource for Invasive Species Research.</title>
        <authorList>
            <person name="McCartney M.A."/>
            <person name="Auch B."/>
            <person name="Kono T."/>
            <person name="Mallez S."/>
            <person name="Zhang Y."/>
            <person name="Obille A."/>
            <person name="Becker A."/>
            <person name="Abrahante J.E."/>
            <person name="Garbe J."/>
            <person name="Badalamenti J.P."/>
            <person name="Herman A."/>
            <person name="Mangelson H."/>
            <person name="Liachko I."/>
            <person name="Sullivan S."/>
            <person name="Sone E.D."/>
            <person name="Koren S."/>
            <person name="Silverstein K.A.T."/>
            <person name="Beckman K.B."/>
            <person name="Gohl D.M."/>
        </authorList>
    </citation>
    <scope>NUCLEOTIDE SEQUENCE</scope>
    <source>
        <strain evidence="1">Duluth1</strain>
        <tissue evidence="1">Whole animal</tissue>
    </source>
</reference>
<dbReference type="Proteomes" id="UP000828390">
    <property type="component" value="Unassembled WGS sequence"/>
</dbReference>
<reference evidence="1" key="2">
    <citation type="submission" date="2020-11" db="EMBL/GenBank/DDBJ databases">
        <authorList>
            <person name="McCartney M.A."/>
            <person name="Auch B."/>
            <person name="Kono T."/>
            <person name="Mallez S."/>
            <person name="Becker A."/>
            <person name="Gohl D.M."/>
            <person name="Silverstein K.A.T."/>
            <person name="Koren S."/>
            <person name="Bechman K.B."/>
            <person name="Herman A."/>
            <person name="Abrahante J.E."/>
            <person name="Garbe J."/>
        </authorList>
    </citation>
    <scope>NUCLEOTIDE SEQUENCE</scope>
    <source>
        <strain evidence="1">Duluth1</strain>
        <tissue evidence="1">Whole animal</tissue>
    </source>
</reference>
<evidence type="ECO:0000313" key="1">
    <source>
        <dbReference type="EMBL" id="KAH3846826.1"/>
    </source>
</evidence>
<protein>
    <submittedName>
        <fullName evidence="1">Uncharacterized protein</fullName>
    </submittedName>
</protein>